<evidence type="ECO:0000313" key="1">
    <source>
        <dbReference type="EMBL" id="SEC62337.1"/>
    </source>
</evidence>
<dbReference type="EMBL" id="FNTS01000001">
    <property type="protein sequence ID" value="SEC62337.1"/>
    <property type="molecule type" value="Genomic_DNA"/>
</dbReference>
<dbReference type="Proteomes" id="UP000182179">
    <property type="component" value="Unassembled WGS sequence"/>
</dbReference>
<proteinExistence type="predicted"/>
<evidence type="ECO:0000313" key="2">
    <source>
        <dbReference type="Proteomes" id="UP000182179"/>
    </source>
</evidence>
<sequence>MSAMMAEDGPQTLVWGRSLYPHPGLYLGSGNRCGHDPLALAVDRLNLHAPNGGHWPKLIKVGIDRIQAYFKQADALPPLAHLSKKQNQDGSMRQNRSEAREGHALVLSVIFTYLDLKSLRVGYYTSTGAFVSISFLDIARRCDMTCQVKARDDAGQVIVGKFKEVPTSRFWRTVRDLKKAGAISVFEQYEEKDAGKRALTAIKAFSAKFLQLIAGWTAKRVESARKRAHQRVGGFLLGAIDAGIENVNQRKQLVKEIQSANVKRELFGAPAAKNRAPSLGSARESVEAALKQEYAEHEAKVLASIKAALGRPPRGMEQLKLQAQHGWIKYDDFVRRRLDGGS</sequence>
<gene>
    <name evidence="1" type="ORF">SAMN04515675_0019</name>
</gene>
<protein>
    <submittedName>
        <fullName evidence="1">Uncharacterized protein</fullName>
    </submittedName>
</protein>
<accession>A0A1H4U0Y2</accession>
<comment type="caution">
    <text evidence="1">The sequence shown here is derived from an EMBL/GenBank/DDBJ whole genome shotgun (WGS) entry which is preliminary data.</text>
</comment>
<keyword evidence="2" id="KW-1185">Reference proteome</keyword>
<name>A0A1H4U0Y2_9PSED</name>
<reference evidence="1 2" key="1">
    <citation type="submission" date="2016-10" db="EMBL/GenBank/DDBJ databases">
        <authorList>
            <person name="Varghese N."/>
            <person name="Submissions S."/>
        </authorList>
    </citation>
    <scope>NUCLEOTIDE SEQUENCE [LARGE SCALE GENOMIC DNA]</scope>
    <source>
        <strain evidence="1 2">BS2773</strain>
    </source>
</reference>
<organism evidence="1 2">
    <name type="scientific">Pseudomonas costantinii</name>
    <dbReference type="NCBI Taxonomy" id="168469"/>
    <lineage>
        <taxon>Bacteria</taxon>
        <taxon>Pseudomonadati</taxon>
        <taxon>Pseudomonadota</taxon>
        <taxon>Gammaproteobacteria</taxon>
        <taxon>Pseudomonadales</taxon>
        <taxon>Pseudomonadaceae</taxon>
        <taxon>Pseudomonas</taxon>
    </lineage>
</organism>
<dbReference type="RefSeq" id="WP_074851306.1">
    <property type="nucleotide sequence ID" value="NZ_FNTS01000001.1"/>
</dbReference>